<dbReference type="Proteomes" id="UP000276776">
    <property type="component" value="Unassembled WGS sequence"/>
</dbReference>
<evidence type="ECO:0000313" key="6">
    <source>
        <dbReference type="Proteomes" id="UP000276776"/>
    </source>
</evidence>
<dbReference type="InterPro" id="IPR008922">
    <property type="entry name" value="Di-copper_centre_dom_sf"/>
</dbReference>
<dbReference type="PANTHER" id="PTHR11474">
    <property type="entry name" value="TYROSINASE FAMILY MEMBER"/>
    <property type="match status" value="1"/>
</dbReference>
<evidence type="ECO:0000313" key="5">
    <source>
        <dbReference type="EMBL" id="VDM97281.1"/>
    </source>
</evidence>
<proteinExistence type="predicted"/>
<keyword evidence="3" id="KW-0732">Signal</keyword>
<dbReference type="SMART" id="SM00254">
    <property type="entry name" value="ShKT"/>
    <property type="match status" value="2"/>
</dbReference>
<dbReference type="AlphaFoldDB" id="A0A0N5CNE4"/>
<keyword evidence="6" id="KW-1185">Reference proteome</keyword>
<reference evidence="7" key="1">
    <citation type="submission" date="2017-02" db="UniProtKB">
        <authorList>
            <consortium name="WormBaseParasite"/>
        </authorList>
    </citation>
    <scope>IDENTIFICATION</scope>
</reference>
<dbReference type="PANTHER" id="PTHR11474:SF84">
    <property type="entry name" value="SHKT DOMAIN-CONTAINING PROTEIN"/>
    <property type="match status" value="1"/>
</dbReference>
<accession>A0A0N5CNE4</accession>
<dbReference type="Pfam" id="PF01549">
    <property type="entry name" value="ShK"/>
    <property type="match status" value="2"/>
</dbReference>
<dbReference type="STRING" id="103827.A0A0N5CNE4"/>
<feature type="domain" description="ShKT" evidence="4">
    <location>
        <begin position="520"/>
        <end position="554"/>
    </location>
</feature>
<dbReference type="SUPFAM" id="SSF48056">
    <property type="entry name" value="Di-copper centre-containing domain"/>
    <property type="match status" value="1"/>
</dbReference>
<dbReference type="PRINTS" id="PR00092">
    <property type="entry name" value="TYROSINASE"/>
</dbReference>
<evidence type="ECO:0000259" key="4">
    <source>
        <dbReference type="PROSITE" id="PS51670"/>
    </source>
</evidence>
<dbReference type="WBParaSite" id="TCLT_0000170101-mRNA-1">
    <property type="protein sequence ID" value="TCLT_0000170101-mRNA-1"/>
    <property type="gene ID" value="TCLT_0000170101"/>
</dbReference>
<reference evidence="5 6" key="2">
    <citation type="submission" date="2018-11" db="EMBL/GenBank/DDBJ databases">
        <authorList>
            <consortium name="Pathogen Informatics"/>
        </authorList>
    </citation>
    <scope>NUCLEOTIDE SEQUENCE [LARGE SCALE GENOMIC DNA]</scope>
</reference>
<dbReference type="PROSITE" id="PS51670">
    <property type="entry name" value="SHKT"/>
    <property type="match status" value="2"/>
</dbReference>
<comment type="caution">
    <text evidence="2">Lacks conserved residue(s) required for the propagation of feature annotation.</text>
</comment>
<feature type="signal peptide" evidence="3">
    <location>
        <begin position="1"/>
        <end position="21"/>
    </location>
</feature>
<dbReference type="OrthoDB" id="6132182at2759"/>
<dbReference type="Gene3D" id="1.10.10.1940">
    <property type="match status" value="1"/>
</dbReference>
<dbReference type="Pfam" id="PF00264">
    <property type="entry name" value="Tyrosinase"/>
    <property type="match status" value="1"/>
</dbReference>
<feature type="chain" id="PRO_5043126334" evidence="3">
    <location>
        <begin position="22"/>
        <end position="614"/>
    </location>
</feature>
<dbReference type="InterPro" id="IPR050316">
    <property type="entry name" value="Tyrosinase/Hemocyanin"/>
</dbReference>
<dbReference type="Gene3D" id="1.10.1280.10">
    <property type="entry name" value="Di-copper center containing domain from catechol oxidase"/>
    <property type="match status" value="1"/>
</dbReference>
<dbReference type="InterPro" id="IPR002227">
    <property type="entry name" value="Tyrosinase_Cu-bd"/>
</dbReference>
<keyword evidence="1" id="KW-0479">Metal-binding</keyword>
<dbReference type="EMBL" id="UYYF01000245">
    <property type="protein sequence ID" value="VDM97281.1"/>
    <property type="molecule type" value="Genomic_DNA"/>
</dbReference>
<sequence length="614" mass="69950">MMWLLLAATLSLTFVFHEVTGQRSTNQQTVAFRQTCNDAPTPSHRSICLSLQRMARNSSRNQQILTVHPPGIPEHLRPGVIMPGSRGQVASHPYDCMTIPCLCPYLRGAIDPNNQCILRNGQIMTMAYRKEYRMLTEDERLRYHNALTILKRSGEYDRIGLEHQSVGSGSGAHSGPGFLPWHREFIKRFEIALRLIDPSVSIPYWDSALDSYLPNPRDSILFSPYFVGETDMFGNVVNGPFAYWSTLDGRNAILRNLGQEGQLFTEASIGQVMQQSAIENILAYTAPFQGCPYPINYGALEYSHSNVHLWIGGHMKPTDQSTNDPIFYAHHAFVDFIWELWRQNMQPAWIREQAYAPDIAQCADPQHFSYALMRPFYTLTNRDGMFSLSFSLSNMYTDQMYRYAPRPGCTAQQATCGSPYLFCDTRGFPHCVSKIKFGGLCFGFEAFDACFDGICIMGRCVSGATTSAVCFPSHSCFSFPRDLHPVVELCQPFVPQMQLSQNQRRQIEKARPEMRQFVNCFNRHHCCEMWARNDECRLNANYMRQYCQAACHVCNPSYNASNECPDRHISCRQWSMEGQCRGDSNQFMAENCRQSCGFCNRSKEASCPRPSRVT</sequence>
<evidence type="ECO:0000256" key="3">
    <source>
        <dbReference type="SAM" id="SignalP"/>
    </source>
</evidence>
<feature type="domain" description="ShKT" evidence="4">
    <location>
        <begin position="564"/>
        <end position="599"/>
    </location>
</feature>
<feature type="disulfide bond" evidence="2">
    <location>
        <begin position="520"/>
        <end position="554"/>
    </location>
</feature>
<dbReference type="GO" id="GO:0016491">
    <property type="term" value="F:oxidoreductase activity"/>
    <property type="evidence" value="ECO:0007669"/>
    <property type="project" value="InterPro"/>
</dbReference>
<evidence type="ECO:0000256" key="2">
    <source>
        <dbReference type="PROSITE-ProRule" id="PRU01005"/>
    </source>
</evidence>
<name>A0A0N5CNE4_THECL</name>
<protein>
    <submittedName>
        <fullName evidence="7">Tyrosinase_Cu-bd domain-containing protein</fullName>
    </submittedName>
</protein>
<gene>
    <name evidence="5" type="ORF">TCLT_LOCUS1702</name>
</gene>
<keyword evidence="2" id="KW-1015">Disulfide bond</keyword>
<dbReference type="OMA" id="SNVHLWI"/>
<dbReference type="InterPro" id="IPR003582">
    <property type="entry name" value="ShKT_dom"/>
</dbReference>
<dbReference type="PROSITE" id="PS00498">
    <property type="entry name" value="TYROSINASE_2"/>
    <property type="match status" value="1"/>
</dbReference>
<evidence type="ECO:0000256" key="1">
    <source>
        <dbReference type="ARBA" id="ARBA00022723"/>
    </source>
</evidence>
<organism evidence="7">
    <name type="scientific">Thelazia callipaeda</name>
    <name type="common">Oriental eyeworm</name>
    <name type="synonym">Parasitic nematode</name>
    <dbReference type="NCBI Taxonomy" id="103827"/>
    <lineage>
        <taxon>Eukaryota</taxon>
        <taxon>Metazoa</taxon>
        <taxon>Ecdysozoa</taxon>
        <taxon>Nematoda</taxon>
        <taxon>Chromadorea</taxon>
        <taxon>Rhabditida</taxon>
        <taxon>Spirurina</taxon>
        <taxon>Spiruromorpha</taxon>
        <taxon>Thelazioidea</taxon>
        <taxon>Thelaziidae</taxon>
        <taxon>Thelazia</taxon>
    </lineage>
</organism>
<dbReference type="GO" id="GO:0046872">
    <property type="term" value="F:metal ion binding"/>
    <property type="evidence" value="ECO:0007669"/>
    <property type="project" value="UniProtKB-KW"/>
</dbReference>
<evidence type="ECO:0000313" key="7">
    <source>
        <dbReference type="WBParaSite" id="TCLT_0000170101-mRNA-1"/>
    </source>
</evidence>